<feature type="region of interest" description="Disordered" evidence="1">
    <location>
        <begin position="290"/>
        <end position="319"/>
    </location>
</feature>
<organism evidence="2 3">
    <name type="scientific">Corynebacterium oculi</name>
    <dbReference type="NCBI Taxonomy" id="1544416"/>
    <lineage>
        <taxon>Bacteria</taxon>
        <taxon>Bacillati</taxon>
        <taxon>Actinomycetota</taxon>
        <taxon>Actinomycetes</taxon>
        <taxon>Mycobacteriales</taxon>
        <taxon>Corynebacteriaceae</taxon>
        <taxon>Corynebacterium</taxon>
    </lineage>
</organism>
<protein>
    <submittedName>
        <fullName evidence="2">Uncharacterized protein</fullName>
    </submittedName>
</protein>
<dbReference type="AlphaFoldDB" id="A0A0Q0YFJ7"/>
<feature type="region of interest" description="Disordered" evidence="1">
    <location>
        <begin position="127"/>
        <end position="179"/>
    </location>
</feature>
<reference evidence="2 3" key="1">
    <citation type="submission" date="2015-10" db="EMBL/GenBank/DDBJ databases">
        <title>Corynebacteirum lowii and Corynebacterium oculi species nova, derived from human clinical disease and and emended description of Corynebacterium mastiditis.</title>
        <authorList>
            <person name="Bernard K."/>
            <person name="Pacheco A.L."/>
            <person name="Mcdougall C."/>
            <person name="Burtx T."/>
            <person name="Weibe D."/>
            <person name="Tyler S."/>
            <person name="Olson A.B."/>
            <person name="Cnockaert M."/>
            <person name="Eguchi H."/>
            <person name="Kuwahara T."/>
            <person name="Nakayama-Imaohji H."/>
            <person name="Boudewijins M."/>
            <person name="Van Hoecke F."/>
            <person name="Bernier A.-M."/>
            <person name="Vandamme P."/>
        </authorList>
    </citation>
    <scope>NUCLEOTIDE SEQUENCE [LARGE SCALE GENOMIC DNA]</scope>
    <source>
        <strain evidence="2 3">NML 130210</strain>
    </source>
</reference>
<dbReference type="PATRIC" id="fig|1544416.3.peg.388"/>
<comment type="caution">
    <text evidence="2">The sequence shown here is derived from an EMBL/GenBank/DDBJ whole genome shotgun (WGS) entry which is preliminary data.</text>
</comment>
<proteinExistence type="predicted"/>
<keyword evidence="3" id="KW-1185">Reference proteome</keyword>
<dbReference type="EMBL" id="LKST01000001">
    <property type="protein sequence ID" value="KQB85246.1"/>
    <property type="molecule type" value="Genomic_DNA"/>
</dbReference>
<gene>
    <name evidence="2" type="ORF">Cocul_00384</name>
</gene>
<evidence type="ECO:0000313" key="2">
    <source>
        <dbReference type="EMBL" id="KQB85246.1"/>
    </source>
</evidence>
<feature type="compositionally biased region" description="Basic and acidic residues" evidence="1">
    <location>
        <begin position="134"/>
        <end position="148"/>
    </location>
</feature>
<feature type="compositionally biased region" description="Polar residues" evidence="1">
    <location>
        <begin position="306"/>
        <end position="319"/>
    </location>
</feature>
<evidence type="ECO:0000256" key="1">
    <source>
        <dbReference type="SAM" id="MobiDB-lite"/>
    </source>
</evidence>
<sequence>MRVLGFRYSHRPRIDAPRYRRALLCAALSATLVLTACSTEDTPDNVETPVALQVDPARVLLQTPGNAPHRTLEYASERPEQKVSVAVTSGFEQQVMRADAVQVQAPEAAQDTPLMQDAETLTLPLRATGSAAEGSRDSDDSGDSDKDGGAGSAGTEEAATRRVDTTLGKPTSSLAEQNPDLETAQGFTLGWQGDASGRIDTVNLAAPTEANDESRALVEKAMMKLLSLPVIFPKEPVGVGAVWSVDSRVTGEATLLQTTTYTLTALDGDTVELSVSVQQRPAQGALTLDTGAASAENGAEVEDSDTASTTADAPSQANLGTQTLDVMNTNTSSTGTLRLNLNEALPHEGTVALTTRVVYGQQESDVRVVQDTATQLRFS</sequence>
<accession>A0A0Q0YFJ7</accession>
<name>A0A0Q0YFJ7_9CORY</name>
<evidence type="ECO:0000313" key="3">
    <source>
        <dbReference type="Proteomes" id="UP000050517"/>
    </source>
</evidence>
<dbReference type="Proteomes" id="UP000050517">
    <property type="component" value="Unassembled WGS sequence"/>
</dbReference>
<dbReference type="STRING" id="1544416.Cocul_00384"/>
<dbReference type="Pfam" id="PF19777">
    <property type="entry name" value="DUF6263"/>
    <property type="match status" value="1"/>
</dbReference>
<dbReference type="InterPro" id="IPR046230">
    <property type="entry name" value="DUF6263"/>
</dbReference>